<evidence type="ECO:0000313" key="9">
    <source>
        <dbReference type="Proteomes" id="UP000697710"/>
    </source>
</evidence>
<evidence type="ECO:0000256" key="1">
    <source>
        <dbReference type="ARBA" id="ARBA00004893"/>
    </source>
</evidence>
<keyword evidence="4" id="KW-0662">Pyridine nucleotide biosynthesis</keyword>
<dbReference type="GO" id="GO:0009435">
    <property type="term" value="P:NAD+ biosynthetic process"/>
    <property type="evidence" value="ECO:0007669"/>
    <property type="project" value="TreeGrafter"/>
</dbReference>
<feature type="non-terminal residue" evidence="8">
    <location>
        <position position="140"/>
    </location>
</feature>
<evidence type="ECO:0000256" key="4">
    <source>
        <dbReference type="ARBA" id="ARBA00022642"/>
    </source>
</evidence>
<organism evidence="8 9">
    <name type="scientific">Eiseniibacteriota bacterium</name>
    <dbReference type="NCBI Taxonomy" id="2212470"/>
    <lineage>
        <taxon>Bacteria</taxon>
        <taxon>Candidatus Eiseniibacteriota</taxon>
    </lineage>
</organism>
<evidence type="ECO:0000256" key="6">
    <source>
        <dbReference type="ARBA" id="ARBA00022679"/>
    </source>
</evidence>
<sequence>MSDRPTGLHQRPPLELRLRWSESESRHQDPIRQIVRLALAEDVGPGDATTLSVVPNTVSAIGRIIAKQSGIVSGLVAVRATIDEVDPSVSLDVHRQDGDAVMPGTEVATLRGPARSLLTLERVALNFLQRLSGVATLTSR</sequence>
<evidence type="ECO:0000256" key="3">
    <source>
        <dbReference type="ARBA" id="ARBA00011944"/>
    </source>
</evidence>
<evidence type="ECO:0000313" key="8">
    <source>
        <dbReference type="EMBL" id="MCA9729338.1"/>
    </source>
</evidence>
<name>A0A956M1N1_UNCEI</name>
<dbReference type="Gene3D" id="3.90.1170.20">
    <property type="entry name" value="Quinolinate phosphoribosyl transferase, N-terminal domain"/>
    <property type="match status" value="1"/>
</dbReference>
<comment type="caution">
    <text evidence="8">The sequence shown here is derived from an EMBL/GenBank/DDBJ whole genome shotgun (WGS) entry which is preliminary data.</text>
</comment>
<dbReference type="PANTHER" id="PTHR32179">
    <property type="entry name" value="NICOTINATE-NUCLEOTIDE PYROPHOSPHORYLASE [CARBOXYLATING]"/>
    <property type="match status" value="1"/>
</dbReference>
<dbReference type="InterPro" id="IPR022412">
    <property type="entry name" value="Quinolinate_PRibosylTrfase_N"/>
</dbReference>
<dbReference type="InterPro" id="IPR037128">
    <property type="entry name" value="Quinolinate_PRibosylTase_N_sf"/>
</dbReference>
<dbReference type="PANTHER" id="PTHR32179:SF3">
    <property type="entry name" value="NICOTINATE-NUCLEOTIDE PYROPHOSPHORYLASE [CARBOXYLATING]"/>
    <property type="match status" value="1"/>
</dbReference>
<reference evidence="8" key="1">
    <citation type="submission" date="2020-04" db="EMBL/GenBank/DDBJ databases">
        <authorList>
            <person name="Zhang T."/>
        </authorList>
    </citation>
    <scope>NUCLEOTIDE SEQUENCE</scope>
    <source>
        <strain evidence="8">HKST-UBA01</strain>
    </source>
</reference>
<comment type="pathway">
    <text evidence="1">Cofactor biosynthesis; NAD(+) biosynthesis; nicotinate D-ribonucleotide from quinolinate: step 1/1.</text>
</comment>
<evidence type="ECO:0000256" key="5">
    <source>
        <dbReference type="ARBA" id="ARBA00022676"/>
    </source>
</evidence>
<dbReference type="InterPro" id="IPR027277">
    <property type="entry name" value="NadC/ModD"/>
</dbReference>
<evidence type="ECO:0000256" key="2">
    <source>
        <dbReference type="ARBA" id="ARBA00009400"/>
    </source>
</evidence>
<dbReference type="AlphaFoldDB" id="A0A956M1N1"/>
<dbReference type="EMBL" id="JAGQHR010000655">
    <property type="protein sequence ID" value="MCA9729338.1"/>
    <property type="molecule type" value="Genomic_DNA"/>
</dbReference>
<dbReference type="SUPFAM" id="SSF54675">
    <property type="entry name" value="Nicotinate/Quinolinate PRTase N-terminal domain-like"/>
    <property type="match status" value="1"/>
</dbReference>
<keyword evidence="5" id="KW-0328">Glycosyltransferase</keyword>
<proteinExistence type="inferred from homology"/>
<feature type="domain" description="Quinolinate phosphoribosyl transferase N-terminal" evidence="7">
    <location>
        <begin position="47"/>
        <end position="132"/>
    </location>
</feature>
<dbReference type="Pfam" id="PF02749">
    <property type="entry name" value="QRPTase_N"/>
    <property type="match status" value="1"/>
</dbReference>
<comment type="similarity">
    <text evidence="2">Belongs to the NadC/ModD family.</text>
</comment>
<dbReference type="GO" id="GO:0034213">
    <property type="term" value="P:quinolinate catabolic process"/>
    <property type="evidence" value="ECO:0007669"/>
    <property type="project" value="TreeGrafter"/>
</dbReference>
<reference evidence="8" key="2">
    <citation type="journal article" date="2021" name="Microbiome">
        <title>Successional dynamics and alternative stable states in a saline activated sludge microbial community over 9 years.</title>
        <authorList>
            <person name="Wang Y."/>
            <person name="Ye J."/>
            <person name="Ju F."/>
            <person name="Liu L."/>
            <person name="Boyd J.A."/>
            <person name="Deng Y."/>
            <person name="Parks D.H."/>
            <person name="Jiang X."/>
            <person name="Yin X."/>
            <person name="Woodcroft B.J."/>
            <person name="Tyson G.W."/>
            <person name="Hugenholtz P."/>
            <person name="Polz M.F."/>
            <person name="Zhang T."/>
        </authorList>
    </citation>
    <scope>NUCLEOTIDE SEQUENCE</scope>
    <source>
        <strain evidence="8">HKST-UBA01</strain>
    </source>
</reference>
<dbReference type="GO" id="GO:0005737">
    <property type="term" value="C:cytoplasm"/>
    <property type="evidence" value="ECO:0007669"/>
    <property type="project" value="TreeGrafter"/>
</dbReference>
<dbReference type="Proteomes" id="UP000697710">
    <property type="component" value="Unassembled WGS sequence"/>
</dbReference>
<dbReference type="GO" id="GO:0004514">
    <property type="term" value="F:nicotinate-nucleotide diphosphorylase (carboxylating) activity"/>
    <property type="evidence" value="ECO:0007669"/>
    <property type="project" value="UniProtKB-EC"/>
</dbReference>
<accession>A0A956M1N1</accession>
<dbReference type="FunFam" id="3.90.1170.20:FF:000001">
    <property type="entry name" value="Nicotinate-nucleotide diphosphorylase (Carboxylating)"/>
    <property type="match status" value="1"/>
</dbReference>
<keyword evidence="6" id="KW-0808">Transferase</keyword>
<gene>
    <name evidence="8" type="ORF">KC729_16740</name>
</gene>
<dbReference type="EC" id="2.4.2.19" evidence="3"/>
<protein>
    <recommendedName>
        <fullName evidence="3">nicotinate-nucleotide diphosphorylase (carboxylating)</fullName>
        <ecNumber evidence="3">2.4.2.19</ecNumber>
    </recommendedName>
</protein>
<evidence type="ECO:0000259" key="7">
    <source>
        <dbReference type="Pfam" id="PF02749"/>
    </source>
</evidence>